<evidence type="ECO:0000313" key="2">
    <source>
        <dbReference type="EMBL" id="MDD9786742.1"/>
    </source>
</evidence>
<keyword evidence="1" id="KW-0732">Signal</keyword>
<reference evidence="2 3" key="1">
    <citation type="submission" date="2023-02" db="EMBL/GenBank/DDBJ databases">
        <authorList>
            <person name="Olszewska D."/>
        </authorList>
    </citation>
    <scope>NUCLEOTIDE SEQUENCE [LARGE SCALE GENOMIC DNA]</scope>
    <source>
        <strain evidence="2 3">FDU301</strain>
    </source>
</reference>
<protein>
    <submittedName>
        <fullName evidence="2">Uncharacterized protein</fullName>
    </submittedName>
</protein>
<accession>A0ABD4X2I5</accession>
<name>A0ABD4X2I5_PRIMG</name>
<comment type="caution">
    <text evidence="2">The sequence shown here is derived from an EMBL/GenBank/DDBJ whole genome shotgun (WGS) entry which is preliminary data.</text>
</comment>
<feature type="chain" id="PRO_5044797839" evidence="1">
    <location>
        <begin position="26"/>
        <end position="151"/>
    </location>
</feature>
<dbReference type="RefSeq" id="WP_057274811.1">
    <property type="nucleotide sequence ID" value="NZ_JACYVS010000002.1"/>
</dbReference>
<dbReference type="EMBL" id="JARAOX010000247">
    <property type="protein sequence ID" value="MDD9786742.1"/>
    <property type="molecule type" value="Genomic_DNA"/>
</dbReference>
<sequence>MKKIAFTAFVLASFLTFGKSMQVKALTIPELPMTETSKQWAVEVNNPDNAYPNLAQAKRGVYHTYSLNVKNVGKDVHDVKVQLFRNESNSNTKYGLLPTMESPELSQKDGHPLHVSNFGLSEKATDLNIVIMWKEKGEEREYQETFTFHQK</sequence>
<feature type="signal peptide" evidence="1">
    <location>
        <begin position="1"/>
        <end position="25"/>
    </location>
</feature>
<evidence type="ECO:0000313" key="3">
    <source>
        <dbReference type="Proteomes" id="UP001213771"/>
    </source>
</evidence>
<gene>
    <name evidence="2" type="ORF">PVE99_30775</name>
</gene>
<proteinExistence type="predicted"/>
<dbReference type="AlphaFoldDB" id="A0ABD4X2I5"/>
<organism evidence="2 3">
    <name type="scientific">Priestia megaterium</name>
    <name type="common">Bacillus megaterium</name>
    <dbReference type="NCBI Taxonomy" id="1404"/>
    <lineage>
        <taxon>Bacteria</taxon>
        <taxon>Bacillati</taxon>
        <taxon>Bacillota</taxon>
        <taxon>Bacilli</taxon>
        <taxon>Bacillales</taxon>
        <taxon>Bacillaceae</taxon>
        <taxon>Priestia</taxon>
    </lineage>
</organism>
<evidence type="ECO:0000256" key="1">
    <source>
        <dbReference type="SAM" id="SignalP"/>
    </source>
</evidence>
<dbReference type="Proteomes" id="UP001213771">
    <property type="component" value="Unassembled WGS sequence"/>
</dbReference>